<dbReference type="RefSeq" id="WP_152576572.1">
    <property type="nucleotide sequence ID" value="NZ_JAATJI010000001.1"/>
</dbReference>
<organism evidence="3 4">
    <name type="scientific">Sandarakinorhabdus fusca</name>
    <dbReference type="NCBI Taxonomy" id="1439888"/>
    <lineage>
        <taxon>Bacteria</taxon>
        <taxon>Pseudomonadati</taxon>
        <taxon>Pseudomonadota</taxon>
        <taxon>Alphaproteobacteria</taxon>
        <taxon>Sphingomonadales</taxon>
        <taxon>Sphingosinicellaceae</taxon>
        <taxon>Sandarakinorhabdus</taxon>
    </lineage>
</organism>
<gene>
    <name evidence="3" type="ORF">F3168_02550</name>
</gene>
<keyword evidence="4" id="KW-1185">Reference proteome</keyword>
<evidence type="ECO:0000256" key="1">
    <source>
        <dbReference type="ARBA" id="ARBA00022729"/>
    </source>
</evidence>
<feature type="domain" description="PBP" evidence="2">
    <location>
        <begin position="18"/>
        <end position="299"/>
    </location>
</feature>
<dbReference type="PANTHER" id="PTHR30570">
    <property type="entry name" value="PERIPLASMIC PHOSPHATE BINDING COMPONENT OF PHOSPHATE ABC TRANSPORTER"/>
    <property type="match status" value="1"/>
</dbReference>
<protein>
    <submittedName>
        <fullName evidence="3">Phosphate ABC transporter substrate-binding protein</fullName>
    </submittedName>
</protein>
<evidence type="ECO:0000259" key="2">
    <source>
        <dbReference type="Pfam" id="PF12849"/>
    </source>
</evidence>
<evidence type="ECO:0000313" key="4">
    <source>
        <dbReference type="Proteomes" id="UP000481327"/>
    </source>
</evidence>
<dbReference type="Proteomes" id="UP000481327">
    <property type="component" value="Unassembled WGS sequence"/>
</dbReference>
<sequence length="340" mass="36700">MMLVACAAAAVVAGCTGSTRTQIRIVGSSTVYPFTTAVAEQFKRAWPQYAAPIVESTGTGGGIKLLCAGVGQQFPDIANASRRIKKSEVDDCVKHGVKGLIEVQIGLDGLVVAQARRANFPGMSERDIYLALAADPFGRGPNRARTWADVNPALPPIKIEVIGPPPTSGTRDSFNELFMIKGCESEPAMMALKKSDENRFKTICSRVREDGPYVEGGENDNLIVQKINANPNALGIFGFSFLEENRDRVKDVAINGVDATYDNISSFRYPASRGLFFYVKAQHVRAVRGMAEFLDEFTKEATWGPGGYLSRRGLVASPPEVRAKNAAAARDLVPLDPATL</sequence>
<proteinExistence type="predicted"/>
<reference evidence="3 4" key="1">
    <citation type="submission" date="2019-09" db="EMBL/GenBank/DDBJ databases">
        <title>Polymorphobacter sp. isolated from a lake in China.</title>
        <authorList>
            <person name="Liu Z."/>
        </authorList>
    </citation>
    <scope>NUCLEOTIDE SEQUENCE [LARGE SCALE GENOMIC DNA]</scope>
    <source>
        <strain evidence="3 4">D40P</strain>
    </source>
</reference>
<dbReference type="InterPro" id="IPR024370">
    <property type="entry name" value="PBP_domain"/>
</dbReference>
<comment type="caution">
    <text evidence="3">The sequence shown here is derived from an EMBL/GenBank/DDBJ whole genome shotgun (WGS) entry which is preliminary data.</text>
</comment>
<evidence type="ECO:0000313" key="3">
    <source>
        <dbReference type="EMBL" id="MQT16139.1"/>
    </source>
</evidence>
<dbReference type="Pfam" id="PF12849">
    <property type="entry name" value="PBP_like_2"/>
    <property type="match status" value="1"/>
</dbReference>
<dbReference type="PANTHER" id="PTHR30570:SF1">
    <property type="entry name" value="PHOSPHATE-BINDING PROTEIN PSTS"/>
    <property type="match status" value="1"/>
</dbReference>
<dbReference type="Gene3D" id="3.40.190.10">
    <property type="entry name" value="Periplasmic binding protein-like II"/>
    <property type="match status" value="2"/>
</dbReference>
<keyword evidence="1" id="KW-0732">Signal</keyword>
<dbReference type="SUPFAM" id="SSF53850">
    <property type="entry name" value="Periplasmic binding protein-like II"/>
    <property type="match status" value="1"/>
</dbReference>
<dbReference type="EMBL" id="WIOL01000001">
    <property type="protein sequence ID" value="MQT16139.1"/>
    <property type="molecule type" value="Genomic_DNA"/>
</dbReference>
<accession>A0A7C9KH67</accession>
<dbReference type="OrthoDB" id="9790048at2"/>
<dbReference type="AlphaFoldDB" id="A0A7C9KH67"/>
<dbReference type="InterPro" id="IPR050811">
    <property type="entry name" value="Phosphate_ABC_transporter"/>
</dbReference>
<name>A0A7C9KH67_9SPHN</name>